<dbReference type="SUPFAM" id="SSF52540">
    <property type="entry name" value="P-loop containing nucleoside triphosphate hydrolases"/>
    <property type="match status" value="1"/>
</dbReference>
<dbReference type="GO" id="GO:0006289">
    <property type="term" value="P:nucleotide-excision repair"/>
    <property type="evidence" value="ECO:0007669"/>
    <property type="project" value="TreeGrafter"/>
</dbReference>
<evidence type="ECO:0000256" key="2">
    <source>
        <dbReference type="ARBA" id="ARBA00022840"/>
    </source>
</evidence>
<dbReference type="Gene3D" id="3.40.50.300">
    <property type="entry name" value="P-loop containing nucleotide triphosphate hydrolases"/>
    <property type="match status" value="3"/>
</dbReference>
<feature type="domain" description="Helicase C-terminal" evidence="4">
    <location>
        <begin position="546"/>
        <end position="692"/>
    </location>
</feature>
<organism evidence="5 6">
    <name type="scientific">Novosphingobium colocasiae</name>
    <dbReference type="NCBI Taxonomy" id="1256513"/>
    <lineage>
        <taxon>Bacteria</taxon>
        <taxon>Pseudomonadati</taxon>
        <taxon>Pseudomonadota</taxon>
        <taxon>Alphaproteobacteria</taxon>
        <taxon>Sphingomonadales</taxon>
        <taxon>Sphingomonadaceae</taxon>
        <taxon>Novosphingobium</taxon>
    </lineage>
</organism>
<dbReference type="SMART" id="SM00490">
    <property type="entry name" value="HELICc"/>
    <property type="match status" value="1"/>
</dbReference>
<dbReference type="InterPro" id="IPR014001">
    <property type="entry name" value="Helicase_ATP-bd"/>
</dbReference>
<feature type="domain" description="Helicase ATP-binding" evidence="3">
    <location>
        <begin position="185"/>
        <end position="453"/>
    </location>
</feature>
<proteinExistence type="predicted"/>
<dbReference type="InterPro" id="IPR011545">
    <property type="entry name" value="DEAD/DEAH_box_helicase_dom"/>
</dbReference>
<reference evidence="5" key="1">
    <citation type="journal article" date="2014" name="Int. J. Syst. Evol. Microbiol.">
        <title>Complete genome sequence of Corynebacterium casei LMG S-19264T (=DSM 44701T), isolated from a smear-ripened cheese.</title>
        <authorList>
            <consortium name="US DOE Joint Genome Institute (JGI-PGF)"/>
            <person name="Walter F."/>
            <person name="Albersmeier A."/>
            <person name="Kalinowski J."/>
            <person name="Ruckert C."/>
        </authorList>
    </citation>
    <scope>NUCLEOTIDE SEQUENCE</scope>
    <source>
        <strain evidence="5">KCTC 32255</strain>
    </source>
</reference>
<dbReference type="EMBL" id="BMZA01000003">
    <property type="protein sequence ID" value="GGZ00112.1"/>
    <property type="molecule type" value="Genomic_DNA"/>
</dbReference>
<dbReference type="PANTHER" id="PTHR47957">
    <property type="entry name" value="ATP-DEPENDENT HELICASE HRQ1"/>
    <property type="match status" value="1"/>
</dbReference>
<dbReference type="PROSITE" id="PS51192">
    <property type="entry name" value="HELICASE_ATP_BIND_1"/>
    <property type="match status" value="1"/>
</dbReference>
<dbReference type="PROSITE" id="PS51194">
    <property type="entry name" value="HELICASE_CTER"/>
    <property type="match status" value="1"/>
</dbReference>
<keyword evidence="6" id="KW-1185">Reference proteome</keyword>
<dbReference type="GO" id="GO:0036297">
    <property type="term" value="P:interstrand cross-link repair"/>
    <property type="evidence" value="ECO:0007669"/>
    <property type="project" value="TreeGrafter"/>
</dbReference>
<dbReference type="InterPro" id="IPR001650">
    <property type="entry name" value="Helicase_C-like"/>
</dbReference>
<dbReference type="Pfam" id="PF00271">
    <property type="entry name" value="Helicase_C"/>
    <property type="match status" value="1"/>
</dbReference>
<sequence length="1521" mass="167685">MTLAPPEFVSDFLNFIEEREQRLQNWGFYDVAFDEADLELLLETEAGEGLRDAWAALADGGLALGSLLTAMRRADLLYLVPDGSGRIRSRFAEGLRLLAHLRQRFDHQDWASGPRLVSDLKIHMAPRRYPAVGIATSEAWTAMAPHASAPALQRAVFDALASRPGGGVFTFAGFQVRSFERIFAAYGAEEQSGTVVCASTGAGKTKAFYIPAFTAIAAELDPASAPFTKAIAVYPRNVLLADQLREAVAEAGKLTSLLAAHGKRPITIGALLGDVPPASQFDNATNSPFLRNWKRVRDRGWIVPFLRAPFDAGRGELIWLDADRRAGRTTLYRADALDAPPEIPDGVIQLTREGLQANPPDILFLSLEMMHRELGNPLWSRTFGVGSEDKPRLFLFDEVHNYSGLSGAQAPWIIARWRQAARLSGLHVVGLSATLRDAPKHLATIGCVNPERVVECTPTDDELEPEGRDYTVLVKGDAASGASLLATSIQTAMLQSRLLTPRHVAYPARDSLAARTLYLRKVFGFTDQLDSLNRWLPDLADAEWRRLAQYREPPAKSGQSVTPATERAMLADGQIWSLSDSLGYDLQQSLQVSRCSSQDPGADTTSDIIVATASLEVGYDDPDVGAMVHHKAPRSIASFLQRKGRAGRTRGSRPTTLVVLSDWGRDRWLFQNSDRLFQPEIEPIKVPVLNPYVQHVQATSFLLDWLGRRIGAPDPIRFLRRPESYMAAAQRRAAGLLRRLLELGDDYTAFRRELGWVIRHTQRFRAASDDDIDRLVDAMLWEAPRPVLRHAVPALLRKLETGWRFADPQRSDVREESGARQPLPSFIPSASFAELAASDVVVEFPGTDKDSETRGIASQLMESCPGRVSKRFSVGRREKGYWLVGSDQLLNTASPVLLSPRLLFPESIAVGDNPAAAALQPIRMAFAERPAMVKDSSNARWLWGTSASPVGDGRPLPLFAGAQWQSVFSDSRAYLHGDLNAVQVRRRTSEGQFDILLRGGVERRGTVLLGSIGEGSAVQREPIGFEQTVDALIFTVQPDHLASTPDLDAASIGRLRQDYFKHLLLTSPALREAASSFTLEWVWQTSLAMLTAKALEGDCGLEAAQATLEGRRVEMIGRVLTRMYSVNAFDDDDPDDHDAGGRARLRLESLWADPVSAAEIRRAEAVLWRHLDADFETWLRQRHLRSLAEACLAGVLTIAGDVGDGDLIADVLDEEDGARIIISETAPGGIGQIEAFVQAALDGAGAFERAFAHALGFCSRAYTAENLLAVVANVRSAGTLASIFSDVRHARGYQQTILAQMALTDTLEAAGHGASRQDVVSVAGRLLRSGTETATDAWFDGLNRLWSEREARLGAPIDPRVFAYLLVDSPIVRRRFSAMITRLTGQVPSEAQLFARAQDFLAEGCHDSCPQCLRNSNRFAMDIQPSRSLSRQWLEQQHAALREVEVSPGWVERLRHLLTQADRVVVVGRSNDHAEIAQTLQTLLTEPFERDYLMVWPILSAVHRAHDTWRVEIELRSMGVQ</sequence>
<evidence type="ECO:0000313" key="6">
    <source>
        <dbReference type="Proteomes" id="UP000648075"/>
    </source>
</evidence>
<evidence type="ECO:0000259" key="3">
    <source>
        <dbReference type="PROSITE" id="PS51192"/>
    </source>
</evidence>
<reference evidence="5" key="2">
    <citation type="submission" date="2020-09" db="EMBL/GenBank/DDBJ databases">
        <authorList>
            <person name="Sun Q."/>
            <person name="Kim S."/>
        </authorList>
    </citation>
    <scope>NUCLEOTIDE SEQUENCE</scope>
    <source>
        <strain evidence="5">KCTC 32255</strain>
    </source>
</reference>
<comment type="caution">
    <text evidence="5">The sequence shown here is derived from an EMBL/GenBank/DDBJ whole genome shotgun (WGS) entry which is preliminary data.</text>
</comment>
<dbReference type="NCBIfam" id="NF041067">
    <property type="entry name" value="DpdJ"/>
    <property type="match status" value="1"/>
</dbReference>
<dbReference type="SMART" id="SM00487">
    <property type="entry name" value="DEXDc"/>
    <property type="match status" value="1"/>
</dbReference>
<protein>
    <recommendedName>
        <fullName evidence="7">DEAD/DEAH box helicase</fullName>
    </recommendedName>
</protein>
<accession>A0A918PCY6</accession>
<evidence type="ECO:0000256" key="1">
    <source>
        <dbReference type="ARBA" id="ARBA00022741"/>
    </source>
</evidence>
<evidence type="ECO:0008006" key="7">
    <source>
        <dbReference type="Google" id="ProtNLM"/>
    </source>
</evidence>
<dbReference type="Proteomes" id="UP000648075">
    <property type="component" value="Unassembled WGS sequence"/>
</dbReference>
<keyword evidence="2" id="KW-0067">ATP-binding</keyword>
<evidence type="ECO:0000259" key="4">
    <source>
        <dbReference type="PROSITE" id="PS51194"/>
    </source>
</evidence>
<dbReference type="PANTHER" id="PTHR47957:SF3">
    <property type="entry name" value="ATP-DEPENDENT HELICASE HRQ1"/>
    <property type="match status" value="1"/>
</dbReference>
<dbReference type="InterPro" id="IPR027417">
    <property type="entry name" value="P-loop_NTPase"/>
</dbReference>
<dbReference type="RefSeq" id="WP_189620407.1">
    <property type="nucleotide sequence ID" value="NZ_BMZA01000003.1"/>
</dbReference>
<dbReference type="Pfam" id="PF00270">
    <property type="entry name" value="DEAD"/>
    <property type="match status" value="1"/>
</dbReference>
<dbReference type="GO" id="GO:0043138">
    <property type="term" value="F:3'-5' DNA helicase activity"/>
    <property type="evidence" value="ECO:0007669"/>
    <property type="project" value="TreeGrafter"/>
</dbReference>
<dbReference type="GO" id="GO:0003676">
    <property type="term" value="F:nucleic acid binding"/>
    <property type="evidence" value="ECO:0007669"/>
    <property type="project" value="InterPro"/>
</dbReference>
<keyword evidence="1" id="KW-0547">Nucleotide-binding</keyword>
<dbReference type="GO" id="GO:0005524">
    <property type="term" value="F:ATP binding"/>
    <property type="evidence" value="ECO:0007669"/>
    <property type="project" value="UniProtKB-KW"/>
</dbReference>
<evidence type="ECO:0000313" key="5">
    <source>
        <dbReference type="EMBL" id="GGZ00112.1"/>
    </source>
</evidence>
<gene>
    <name evidence="5" type="ORF">GCM10011614_13910</name>
</gene>
<name>A0A918PCY6_9SPHN</name>